<protein>
    <submittedName>
        <fullName evidence="1">Uncharacterized protein</fullName>
    </submittedName>
</protein>
<dbReference type="EMBL" id="RXIL01000102">
    <property type="protein sequence ID" value="RZN68586.1"/>
    <property type="molecule type" value="Genomic_DNA"/>
</dbReference>
<sequence length="147" mass="16735">MNMKKLPIILVISLLLISLAPACVAAGTGIKIVPIQGVGYHIEKMKHWIDDGKNSVMIWERVKNTSGDGYWADVVAWVVDDDGEGEEIARYYKSLGYLDKEEDKLFTVSFLKDKKWEDAERPLIVYIKIEPRLTWLCPSPCYILCCP</sequence>
<evidence type="ECO:0000313" key="1">
    <source>
        <dbReference type="EMBL" id="RZN68586.1"/>
    </source>
</evidence>
<name>A0A520KX50_9EURY</name>
<organism evidence="1 2">
    <name type="scientific">Candidatus Methanolliviera hydrocarbonicum</name>
    <dbReference type="NCBI Taxonomy" id="2491085"/>
    <lineage>
        <taxon>Archaea</taxon>
        <taxon>Methanobacteriati</taxon>
        <taxon>Methanobacteriota</taxon>
        <taxon>Candidatus Methanoliparia</taxon>
        <taxon>Candidatus Methanoliparales</taxon>
        <taxon>Candidatus Methanollivieraceae</taxon>
        <taxon>Candidatus Methanolliviera</taxon>
    </lineage>
</organism>
<evidence type="ECO:0000313" key="2">
    <source>
        <dbReference type="Proteomes" id="UP000320766"/>
    </source>
</evidence>
<gene>
    <name evidence="1" type="ORF">EF807_05650</name>
</gene>
<proteinExistence type="predicted"/>
<reference evidence="1 2" key="1">
    <citation type="journal article" date="2019" name="Nat. Microbiol.">
        <title>Wide diversity of methane and short-chain alkane metabolisms in uncultured archaea.</title>
        <authorList>
            <person name="Borrel G."/>
            <person name="Adam P.S."/>
            <person name="McKay L.J."/>
            <person name="Chen L.X."/>
            <person name="Sierra-Garcia I.N."/>
            <person name="Sieber C.M."/>
            <person name="Letourneur Q."/>
            <person name="Ghozlane A."/>
            <person name="Andersen G.L."/>
            <person name="Li W.J."/>
            <person name="Hallam S.J."/>
            <person name="Muyzer G."/>
            <person name="de Oliveira V.M."/>
            <person name="Inskeep W.P."/>
            <person name="Banfield J.F."/>
            <person name="Gribaldo S."/>
        </authorList>
    </citation>
    <scope>NUCLEOTIDE SEQUENCE [LARGE SCALE GENOMIC DNA]</scope>
    <source>
        <strain evidence="1">NM1b</strain>
    </source>
</reference>
<comment type="caution">
    <text evidence="1">The sequence shown here is derived from an EMBL/GenBank/DDBJ whole genome shotgun (WGS) entry which is preliminary data.</text>
</comment>
<dbReference type="AlphaFoldDB" id="A0A520KX50"/>
<accession>A0A520KX50</accession>
<dbReference type="Proteomes" id="UP000320766">
    <property type="component" value="Unassembled WGS sequence"/>
</dbReference>